<organism evidence="2 3">
    <name type="scientific">Periplaneta americana</name>
    <name type="common">American cockroach</name>
    <name type="synonym">Blatta americana</name>
    <dbReference type="NCBI Taxonomy" id="6978"/>
    <lineage>
        <taxon>Eukaryota</taxon>
        <taxon>Metazoa</taxon>
        <taxon>Ecdysozoa</taxon>
        <taxon>Arthropoda</taxon>
        <taxon>Hexapoda</taxon>
        <taxon>Insecta</taxon>
        <taxon>Pterygota</taxon>
        <taxon>Neoptera</taxon>
        <taxon>Polyneoptera</taxon>
        <taxon>Dictyoptera</taxon>
        <taxon>Blattodea</taxon>
        <taxon>Blattoidea</taxon>
        <taxon>Blattidae</taxon>
        <taxon>Blattinae</taxon>
        <taxon>Periplaneta</taxon>
    </lineage>
</organism>
<proteinExistence type="predicted"/>
<dbReference type="PROSITE" id="PS51154">
    <property type="entry name" value="MACRO"/>
    <property type="match status" value="1"/>
</dbReference>
<dbReference type="PANTHER" id="PTHR11106:SF27">
    <property type="entry name" value="MACRO DOMAIN-CONTAINING PROTEIN"/>
    <property type="match status" value="1"/>
</dbReference>
<dbReference type="InterPro" id="IPR043472">
    <property type="entry name" value="Macro_dom-like"/>
</dbReference>
<dbReference type="Gene3D" id="3.40.220.10">
    <property type="entry name" value="Leucine Aminopeptidase, subunit E, domain 1"/>
    <property type="match status" value="1"/>
</dbReference>
<dbReference type="SUPFAM" id="SSF52949">
    <property type="entry name" value="Macro domain-like"/>
    <property type="match status" value="1"/>
</dbReference>
<dbReference type="SMART" id="SM00506">
    <property type="entry name" value="A1pp"/>
    <property type="match status" value="1"/>
</dbReference>
<evidence type="ECO:0000313" key="3">
    <source>
        <dbReference type="Proteomes" id="UP001148838"/>
    </source>
</evidence>
<dbReference type="Pfam" id="PF01661">
    <property type="entry name" value="Macro"/>
    <property type="match status" value="1"/>
</dbReference>
<dbReference type="PANTHER" id="PTHR11106">
    <property type="entry name" value="GANGLIOSIDE INDUCED DIFFERENTIATION ASSOCIATED PROTEIN 2-RELATED"/>
    <property type="match status" value="1"/>
</dbReference>
<dbReference type="Proteomes" id="UP001148838">
    <property type="component" value="Unassembled WGS sequence"/>
</dbReference>
<gene>
    <name evidence="2" type="ORF">ANN_18968</name>
</gene>
<reference evidence="2 3" key="1">
    <citation type="journal article" date="2022" name="Allergy">
        <title>Genome assembly and annotation of Periplaneta americana reveal a comprehensive cockroach allergen profile.</title>
        <authorList>
            <person name="Wang L."/>
            <person name="Xiong Q."/>
            <person name="Saelim N."/>
            <person name="Wang L."/>
            <person name="Nong W."/>
            <person name="Wan A.T."/>
            <person name="Shi M."/>
            <person name="Liu X."/>
            <person name="Cao Q."/>
            <person name="Hui J.H.L."/>
            <person name="Sookrung N."/>
            <person name="Leung T.F."/>
            <person name="Tungtrongchitr A."/>
            <person name="Tsui S.K.W."/>
        </authorList>
    </citation>
    <scope>NUCLEOTIDE SEQUENCE [LARGE SCALE GENOMIC DNA]</scope>
    <source>
        <strain evidence="2">PWHHKU_190912</strain>
    </source>
</reference>
<sequence length="233" mass="25605">MPLEQKRSLYKAPYVLLQAVQTWEDYFAKAKERLRKQYSGTPTRKDESGKSYAVNPELNKKVSLWAGNITHLEIDAIVNAANSRLLGGGGVDGAIHAAAGPALKAECATLNGCVVGDAKITGGYLLPAKHVIHTVGPQDGNGNHLESCYKTCLRLLTKHHLRSVAFPCISTGIYGFPPEGAAHIALRTVREFLEKNPQSVDRVIFCLFLPTDLNIYENLMQVYFPVEDLKTNL</sequence>
<keyword evidence="3" id="KW-1185">Reference proteome</keyword>
<dbReference type="EMBL" id="JAJSOF020000023">
    <property type="protein sequence ID" value="KAJ4436337.1"/>
    <property type="molecule type" value="Genomic_DNA"/>
</dbReference>
<accession>A0ABQ8SRM4</accession>
<evidence type="ECO:0000259" key="1">
    <source>
        <dbReference type="PROSITE" id="PS51154"/>
    </source>
</evidence>
<dbReference type="InterPro" id="IPR002589">
    <property type="entry name" value="Macro_dom"/>
</dbReference>
<dbReference type="CDD" id="cd02908">
    <property type="entry name" value="Macro_OAADPr_deacetylase"/>
    <property type="match status" value="1"/>
</dbReference>
<feature type="domain" description="Macro" evidence="1">
    <location>
        <begin position="49"/>
        <end position="224"/>
    </location>
</feature>
<evidence type="ECO:0000313" key="2">
    <source>
        <dbReference type="EMBL" id="KAJ4436337.1"/>
    </source>
</evidence>
<name>A0ABQ8SRM4_PERAM</name>
<protein>
    <recommendedName>
        <fullName evidence="1">Macro domain-containing protein</fullName>
    </recommendedName>
</protein>
<comment type="caution">
    <text evidence="2">The sequence shown here is derived from an EMBL/GenBank/DDBJ whole genome shotgun (WGS) entry which is preliminary data.</text>
</comment>